<evidence type="ECO:0000256" key="6">
    <source>
        <dbReference type="ARBA" id="ARBA00019988"/>
    </source>
</evidence>
<dbReference type="GO" id="GO:0008120">
    <property type="term" value="F:ceramide glucosyltransferase activity"/>
    <property type="evidence" value="ECO:0007669"/>
    <property type="project" value="UniProtKB-EC"/>
</dbReference>
<evidence type="ECO:0000313" key="17">
    <source>
        <dbReference type="Proteomes" id="UP001164286"/>
    </source>
</evidence>
<evidence type="ECO:0000256" key="9">
    <source>
        <dbReference type="ARBA" id="ARBA00022692"/>
    </source>
</evidence>
<evidence type="ECO:0000256" key="5">
    <source>
        <dbReference type="ARBA" id="ARBA00012699"/>
    </source>
</evidence>
<protein>
    <recommendedName>
        <fullName evidence="6">Ceramide glucosyltransferase</fullName>
        <ecNumber evidence="5">2.4.1.80</ecNumber>
    </recommendedName>
    <alternativeName>
        <fullName evidence="13">Glucosylceramide synthase</fullName>
    </alternativeName>
    <alternativeName>
        <fullName evidence="14">UDP-glucose ceramide glucosyltransferase</fullName>
    </alternativeName>
    <alternativeName>
        <fullName evidence="12">UDP-glucose:N-acylsphingosine D-glucosyltransferase</fullName>
    </alternativeName>
</protein>
<comment type="subcellular location">
    <subcellularLocation>
        <location evidence="1">Membrane</location>
        <topology evidence="1">Multi-pass membrane protein</topology>
    </subcellularLocation>
</comment>
<evidence type="ECO:0000256" key="10">
    <source>
        <dbReference type="ARBA" id="ARBA00022989"/>
    </source>
</evidence>
<dbReference type="PANTHER" id="PTHR12726">
    <property type="entry name" value="CERAMIDE GLUCOSYLTRANSFERASE"/>
    <property type="match status" value="1"/>
</dbReference>
<organism evidence="16 17">
    <name type="scientific">Dioszegia hungarica</name>
    <dbReference type="NCBI Taxonomy" id="4972"/>
    <lineage>
        <taxon>Eukaryota</taxon>
        <taxon>Fungi</taxon>
        <taxon>Dikarya</taxon>
        <taxon>Basidiomycota</taxon>
        <taxon>Agaricomycotina</taxon>
        <taxon>Tremellomycetes</taxon>
        <taxon>Tremellales</taxon>
        <taxon>Bulleribasidiaceae</taxon>
        <taxon>Dioszegia</taxon>
    </lineage>
</organism>
<evidence type="ECO:0000256" key="1">
    <source>
        <dbReference type="ARBA" id="ARBA00004141"/>
    </source>
</evidence>
<dbReference type="GO" id="GO:0006679">
    <property type="term" value="P:glucosylceramide biosynthetic process"/>
    <property type="evidence" value="ECO:0007669"/>
    <property type="project" value="TreeGrafter"/>
</dbReference>
<gene>
    <name evidence="16" type="ORF">MKK02DRAFT_40629</name>
</gene>
<accession>A0AA38LT94</accession>
<dbReference type="GO" id="GO:0016020">
    <property type="term" value="C:membrane"/>
    <property type="evidence" value="ECO:0007669"/>
    <property type="project" value="UniProtKB-SubCell"/>
</dbReference>
<dbReference type="InterPro" id="IPR025993">
    <property type="entry name" value="Ceramide_glucosylTrfase"/>
</dbReference>
<dbReference type="SUPFAM" id="SSF53448">
    <property type="entry name" value="Nucleotide-diphospho-sugar transferases"/>
    <property type="match status" value="1"/>
</dbReference>
<keyword evidence="7" id="KW-0328">Glycosyltransferase</keyword>
<comment type="similarity">
    <text evidence="4">Belongs to the glycosyltransferase 2 family.</text>
</comment>
<keyword evidence="11 15" id="KW-0472">Membrane</keyword>
<reference evidence="16" key="1">
    <citation type="journal article" date="2022" name="G3 (Bethesda)">
        <title>High quality genome of the basidiomycete yeast Dioszegia hungarica PDD-24b-2 isolated from cloud water.</title>
        <authorList>
            <person name="Jarrige D."/>
            <person name="Haridas S."/>
            <person name="Bleykasten-Grosshans C."/>
            <person name="Joly M."/>
            <person name="Nadalig T."/>
            <person name="Sancelme M."/>
            <person name="Vuilleumier S."/>
            <person name="Grigoriev I.V."/>
            <person name="Amato P."/>
            <person name="Bringel F."/>
        </authorList>
    </citation>
    <scope>NUCLEOTIDE SEQUENCE</scope>
    <source>
        <strain evidence="16">PDD-24b-2</strain>
    </source>
</reference>
<dbReference type="InterPro" id="IPR029044">
    <property type="entry name" value="Nucleotide-diphossugar_trans"/>
</dbReference>
<evidence type="ECO:0000256" key="8">
    <source>
        <dbReference type="ARBA" id="ARBA00022679"/>
    </source>
</evidence>
<evidence type="ECO:0000313" key="16">
    <source>
        <dbReference type="EMBL" id="KAI9632326.1"/>
    </source>
</evidence>
<dbReference type="EC" id="2.4.1.80" evidence="5"/>
<dbReference type="EMBL" id="JAKWFO010000014">
    <property type="protein sequence ID" value="KAI9632326.1"/>
    <property type="molecule type" value="Genomic_DNA"/>
</dbReference>
<evidence type="ECO:0000256" key="3">
    <source>
        <dbReference type="ARBA" id="ARBA00004991"/>
    </source>
</evidence>
<dbReference type="RefSeq" id="XP_052942103.1">
    <property type="nucleotide sequence ID" value="XM_053091187.1"/>
</dbReference>
<evidence type="ECO:0000256" key="4">
    <source>
        <dbReference type="ARBA" id="ARBA00006739"/>
    </source>
</evidence>
<dbReference type="AlphaFoldDB" id="A0AA38LT94"/>
<name>A0AA38LT94_9TREE</name>
<keyword evidence="9 15" id="KW-0812">Transmembrane</keyword>
<proteinExistence type="inferred from homology"/>
<evidence type="ECO:0000256" key="13">
    <source>
        <dbReference type="ARBA" id="ARBA00031543"/>
    </source>
</evidence>
<dbReference type="GeneID" id="77730392"/>
<feature type="transmembrane region" description="Helical" evidence="15">
    <location>
        <begin position="6"/>
        <end position="30"/>
    </location>
</feature>
<evidence type="ECO:0000256" key="7">
    <source>
        <dbReference type="ARBA" id="ARBA00022676"/>
    </source>
</evidence>
<sequence length="456" mass="50218">MGSGDTVSFVLAIFLLVIYAVVWTLSLIGLRVARNRYSGKSLPSRLSTLPKTSAPGVTIIRPLCGLDNNLFNALEAAMNLEYPKYEVIFALQDERDEALLVVKLIMEKYPHVDSRIIINDAKVGVNPKINNLMMPFAEAKYDLLWVIDATIAFTPGTLARAVATFLGASYSDSSFDSELESTPLLADNTRSPPKAGDVGLVHHVPYAVTYKKSLGSLVEQAFLNTTHAKMYLAINALGIDSCIMGKSNLYSKSNIDSLTTPSPSLRKLPDPPTGLAAFSPFMAEDNMIGLSLWHELRLKHAMTGDVAVDCLGTLSLKDYIARRSRWIRVRKRMTPIPATMLEPFTESIFGGLCGTWATSRLFGASVPALWLVHMVAWLSVDLSVRRYLGTNVKGMGPPQGTAMFVGAWLIREVLAMPVYLYALCGDQVMWRGRRYRIVQSGEAICVDDHRPDALSH</sequence>
<keyword evidence="8" id="KW-0808">Transferase</keyword>
<evidence type="ECO:0000256" key="12">
    <source>
        <dbReference type="ARBA" id="ARBA00031017"/>
    </source>
</evidence>
<dbReference type="Proteomes" id="UP001164286">
    <property type="component" value="Unassembled WGS sequence"/>
</dbReference>
<evidence type="ECO:0000256" key="15">
    <source>
        <dbReference type="SAM" id="Phobius"/>
    </source>
</evidence>
<keyword evidence="17" id="KW-1185">Reference proteome</keyword>
<evidence type="ECO:0000256" key="11">
    <source>
        <dbReference type="ARBA" id="ARBA00023136"/>
    </source>
</evidence>
<dbReference type="Gene3D" id="3.90.550.10">
    <property type="entry name" value="Spore Coat Polysaccharide Biosynthesis Protein SpsA, Chain A"/>
    <property type="match status" value="1"/>
</dbReference>
<comment type="pathway">
    <text evidence="2">Lipid metabolism; sphingolipid metabolism.</text>
</comment>
<evidence type="ECO:0000256" key="14">
    <source>
        <dbReference type="ARBA" id="ARBA00032575"/>
    </source>
</evidence>
<keyword evidence="10 15" id="KW-1133">Transmembrane helix</keyword>
<dbReference type="Pfam" id="PF13506">
    <property type="entry name" value="Glyco_transf_21"/>
    <property type="match status" value="2"/>
</dbReference>
<comment type="caution">
    <text evidence="16">The sequence shown here is derived from an EMBL/GenBank/DDBJ whole genome shotgun (WGS) entry which is preliminary data.</text>
</comment>
<evidence type="ECO:0000256" key="2">
    <source>
        <dbReference type="ARBA" id="ARBA00004760"/>
    </source>
</evidence>
<comment type="pathway">
    <text evidence="3">Sphingolipid metabolism.</text>
</comment>
<dbReference type="PANTHER" id="PTHR12726:SF0">
    <property type="entry name" value="CERAMIDE GLUCOSYLTRANSFERASE"/>
    <property type="match status" value="1"/>
</dbReference>